<dbReference type="InterPro" id="IPR042160">
    <property type="entry name" value="HD-Zip_IV"/>
</dbReference>
<dbReference type="CDD" id="cd08875">
    <property type="entry name" value="START_ArGLABRA2_like"/>
    <property type="match status" value="1"/>
</dbReference>
<evidence type="ECO:0000256" key="11">
    <source>
        <dbReference type="SAM" id="Coils"/>
    </source>
</evidence>
<dbReference type="PROSITE" id="PS50071">
    <property type="entry name" value="HOMEOBOX_2"/>
    <property type="match status" value="1"/>
</dbReference>
<dbReference type="InterPro" id="IPR001356">
    <property type="entry name" value="HD"/>
</dbReference>
<dbReference type="PANTHER" id="PTHR45654:SF37">
    <property type="entry name" value="HOMEODOMAIN LEUCINE ZIPPER FAMILY IV PROTEIN"/>
    <property type="match status" value="1"/>
</dbReference>
<gene>
    <name evidence="12" type="ORF">ZEAMMB73_Zm00001d004230</name>
</gene>
<dbReference type="CDD" id="cd00086">
    <property type="entry name" value="homeodomain"/>
    <property type="match status" value="1"/>
</dbReference>
<evidence type="ECO:0000256" key="4">
    <source>
        <dbReference type="ARBA" id="ARBA00023054"/>
    </source>
</evidence>
<dbReference type="SMART" id="SM00234">
    <property type="entry name" value="START"/>
    <property type="match status" value="1"/>
</dbReference>
<dbReference type="PROSITE" id="PS00027">
    <property type="entry name" value="HOMEOBOX_1"/>
    <property type="match status" value="1"/>
</dbReference>
<evidence type="ECO:0000256" key="3">
    <source>
        <dbReference type="ARBA" id="ARBA00023015"/>
    </source>
</evidence>
<comment type="subcellular location">
    <subcellularLocation>
        <location evidence="1 9 10">Nucleus</location>
    </subcellularLocation>
</comment>
<dbReference type="Pfam" id="PF25797">
    <property type="entry name" value="PDF2_C"/>
    <property type="match status" value="1"/>
</dbReference>
<accession>A0A1D6EEL0</accession>
<dbReference type="PANTHER" id="PTHR45654">
    <property type="entry name" value="HOMEOBOX-LEUCINE ZIPPER PROTEIN MERISTEM L1"/>
    <property type="match status" value="1"/>
</dbReference>
<dbReference type="GO" id="GO:0005634">
    <property type="term" value="C:nucleus"/>
    <property type="evidence" value="ECO:0007669"/>
    <property type="project" value="UniProtKB-SubCell"/>
</dbReference>
<evidence type="ECO:0000256" key="9">
    <source>
        <dbReference type="PROSITE-ProRule" id="PRU00108"/>
    </source>
</evidence>
<dbReference type="InterPro" id="IPR017970">
    <property type="entry name" value="Homeobox_CS"/>
</dbReference>
<keyword evidence="8 9" id="KW-0539">Nucleus</keyword>
<dbReference type="Gene3D" id="1.10.10.60">
    <property type="entry name" value="Homeodomain-like"/>
    <property type="match status" value="1"/>
</dbReference>
<evidence type="ECO:0000256" key="6">
    <source>
        <dbReference type="ARBA" id="ARBA00023155"/>
    </source>
</evidence>
<dbReference type="Pfam" id="PF01852">
    <property type="entry name" value="START"/>
    <property type="match status" value="1"/>
</dbReference>
<evidence type="ECO:0000256" key="2">
    <source>
        <dbReference type="ARBA" id="ARBA00006789"/>
    </source>
</evidence>
<keyword evidence="3" id="KW-0805">Transcription regulation</keyword>
<proteinExistence type="inferred from homology"/>
<dbReference type="InParanoid" id="A0A1D6EEL0"/>
<evidence type="ECO:0000256" key="10">
    <source>
        <dbReference type="RuleBase" id="RU000682"/>
    </source>
</evidence>
<evidence type="ECO:0000256" key="7">
    <source>
        <dbReference type="ARBA" id="ARBA00023163"/>
    </source>
</evidence>
<dbReference type="SUPFAM" id="SSF55961">
    <property type="entry name" value="Bet v1-like"/>
    <property type="match status" value="1"/>
</dbReference>
<dbReference type="InterPro" id="IPR002913">
    <property type="entry name" value="START_lipid-bd_dom"/>
</dbReference>
<dbReference type="InterPro" id="IPR057993">
    <property type="entry name" value="HD-Zip_IV_C"/>
</dbReference>
<dbReference type="PROSITE" id="PS50848">
    <property type="entry name" value="START"/>
    <property type="match status" value="1"/>
</dbReference>
<comment type="similarity">
    <text evidence="2">Belongs to the HD-ZIP homeobox family. Class IV subfamily.</text>
</comment>
<feature type="coiled-coil region" evidence="11">
    <location>
        <begin position="6"/>
        <end position="42"/>
    </location>
</feature>
<sequence length="814" mass="90627">MKMQEAKIEKMKYEHLTREAALAEKELLEEEYKKKFDEAKKELSLENDLAACAPWWCSAFVPRRSGWRRRRYRLKNTEPDIGVNMGDDELIYLPDIEEYDMDALMGDEDQLNTDQAIFCEEHNLDKVSSSKRPKRFTVQQLQQLESSFQKCSHPDDEMRQELAAKVGISARQVKFWFQNRRSQIKVRSCGTENNKYRRQNAELLATNMELKEQLKGMTCSRCDAPTIMQKWQLMDENAKLREMYSLASAELTKLMQEANLPPSVILEDMALVTSMNPLSSNASSSRSTINQDELLSYVECAIKEFEMLVRDGTPLWLPTIGGDVLNSKEYACQRFPRLHGTIRPEGFVVEATRDTAIVKGSAPDIVDILTDVPRWYKAFPCIVAALRAYHVIFSGPFASGNVLIQEINVDLSVESPRPPLRNMKFLRITKQNANGDFVVVDVSINDVQGIHEQQGSQHKHTMLPSGCLIKDKGDGYCQVTWIVHAEYEEASVPPLFRQFYQSGLAFGASRWLASLQRHCEYMVVKHSIQVPTGCVSGSGVLTLSALGRWNLLELAQRMMAIFYKTTSGLPTVEPGNIVTRWGRGCMGTTGEMLEPAVRMVLGNYFGAMDGQPSPLQVLSATTTVWLPGTPPESVFNYLCNGQRRGEWDAFVCAGAVQELSSVATCPHLHGNAVSVLCPNVTNAANNAMLFLQQTSIDVSRALVVYSVVEETMLRSVLDVSDDTSNLVLLPSGFAILPDGHGRAHHAAASNSSSALAGLNGTAGCLLTAAYQVPVPFNNLRHPDVQETYENAGKRICHAIKKIMDAVGAPIVVPI</sequence>
<dbReference type="GO" id="GO:0008289">
    <property type="term" value="F:lipid binding"/>
    <property type="evidence" value="ECO:0007669"/>
    <property type="project" value="InterPro"/>
</dbReference>
<keyword evidence="7" id="KW-0804">Transcription</keyword>
<name>A0A1D6EEL0_MAIZE</name>
<dbReference type="GO" id="GO:0000981">
    <property type="term" value="F:DNA-binding transcription factor activity, RNA polymerase II-specific"/>
    <property type="evidence" value="ECO:0007669"/>
    <property type="project" value="InterPro"/>
</dbReference>
<keyword evidence="6 9" id="KW-0371">Homeobox</keyword>
<evidence type="ECO:0000256" key="5">
    <source>
        <dbReference type="ARBA" id="ARBA00023125"/>
    </source>
</evidence>
<dbReference type="GO" id="GO:0003677">
    <property type="term" value="F:DNA binding"/>
    <property type="evidence" value="ECO:0007669"/>
    <property type="project" value="UniProtKB-UniRule"/>
</dbReference>
<dbReference type="InterPro" id="IPR009057">
    <property type="entry name" value="Homeodomain-like_sf"/>
</dbReference>
<keyword evidence="5 9" id="KW-0238">DNA-binding</keyword>
<organism evidence="12">
    <name type="scientific">Zea mays</name>
    <name type="common">Maize</name>
    <dbReference type="NCBI Taxonomy" id="4577"/>
    <lineage>
        <taxon>Eukaryota</taxon>
        <taxon>Viridiplantae</taxon>
        <taxon>Streptophyta</taxon>
        <taxon>Embryophyta</taxon>
        <taxon>Tracheophyta</taxon>
        <taxon>Spermatophyta</taxon>
        <taxon>Magnoliopsida</taxon>
        <taxon>Liliopsida</taxon>
        <taxon>Poales</taxon>
        <taxon>Poaceae</taxon>
        <taxon>PACMAD clade</taxon>
        <taxon>Panicoideae</taxon>
        <taxon>Andropogonodae</taxon>
        <taxon>Andropogoneae</taxon>
        <taxon>Tripsacinae</taxon>
        <taxon>Zea</taxon>
    </lineage>
</organism>
<evidence type="ECO:0000256" key="8">
    <source>
        <dbReference type="ARBA" id="ARBA00023242"/>
    </source>
</evidence>
<dbReference type="EMBL" id="CM007648">
    <property type="protein sequence ID" value="ONM18651.1"/>
    <property type="molecule type" value="Genomic_DNA"/>
</dbReference>
<dbReference type="SMART" id="SM00389">
    <property type="entry name" value="HOX"/>
    <property type="match status" value="1"/>
</dbReference>
<feature type="DNA-binding region" description="Homeobox" evidence="9">
    <location>
        <begin position="129"/>
        <end position="188"/>
    </location>
</feature>
<keyword evidence="4 11" id="KW-0175">Coiled coil</keyword>
<dbReference type="Pfam" id="PF00046">
    <property type="entry name" value="Homeodomain"/>
    <property type="match status" value="1"/>
</dbReference>
<evidence type="ECO:0000313" key="12">
    <source>
        <dbReference type="EMBL" id="ONM18651.1"/>
    </source>
</evidence>
<dbReference type="ExpressionAtlas" id="A0A1D6EEL0">
    <property type="expression patterns" value="baseline"/>
</dbReference>
<protein>
    <submittedName>
        <fullName evidence="12">Homeodomain leucine zipper family IV protein</fullName>
    </submittedName>
</protein>
<dbReference type="AlphaFoldDB" id="A0A1D6EEL0"/>
<evidence type="ECO:0000256" key="1">
    <source>
        <dbReference type="ARBA" id="ARBA00004123"/>
    </source>
</evidence>
<dbReference type="SUPFAM" id="SSF46689">
    <property type="entry name" value="Homeodomain-like"/>
    <property type="match status" value="1"/>
</dbReference>
<reference evidence="12" key="1">
    <citation type="submission" date="2015-12" db="EMBL/GenBank/DDBJ databases">
        <title>Update maize B73 reference genome by single molecule sequencing technologies.</title>
        <authorList>
            <consortium name="Maize Genome Sequencing Project"/>
            <person name="Ware D."/>
        </authorList>
    </citation>
    <scope>NUCLEOTIDE SEQUENCE [LARGE SCALE GENOMIC DNA]</scope>
    <source>
        <tissue evidence="12">Seedling</tissue>
    </source>
</reference>